<keyword evidence="2" id="KW-0808">Transferase</keyword>
<accession>A0ABW2HKD7</accession>
<dbReference type="SUPFAM" id="SSF55073">
    <property type="entry name" value="Nucleotide cyclase"/>
    <property type="match status" value="1"/>
</dbReference>
<dbReference type="InterPro" id="IPR043128">
    <property type="entry name" value="Rev_trsase/Diguanyl_cyclase"/>
</dbReference>
<dbReference type="GO" id="GO:0052621">
    <property type="term" value="F:diguanylate cyclase activity"/>
    <property type="evidence" value="ECO:0007669"/>
    <property type="project" value="UniProtKB-EC"/>
</dbReference>
<dbReference type="CDD" id="cd01949">
    <property type="entry name" value="GGDEF"/>
    <property type="match status" value="1"/>
</dbReference>
<dbReference type="InterPro" id="IPR052163">
    <property type="entry name" value="DGC-Regulatory_Protein"/>
</dbReference>
<dbReference type="PROSITE" id="PS50887">
    <property type="entry name" value="GGDEF"/>
    <property type="match status" value="1"/>
</dbReference>
<dbReference type="RefSeq" id="WP_378963858.1">
    <property type="nucleotide sequence ID" value="NZ_JBHTBJ010000001.1"/>
</dbReference>
<proteinExistence type="predicted"/>
<keyword evidence="2" id="KW-0548">Nucleotidyltransferase</keyword>
<evidence type="ECO:0000313" key="3">
    <source>
        <dbReference type="Proteomes" id="UP001596548"/>
    </source>
</evidence>
<gene>
    <name evidence="2" type="ORF">ACFQS1_00650</name>
</gene>
<dbReference type="Pfam" id="PF00990">
    <property type="entry name" value="GGDEF"/>
    <property type="match status" value="1"/>
</dbReference>
<dbReference type="InterPro" id="IPR029787">
    <property type="entry name" value="Nucleotide_cyclase"/>
</dbReference>
<reference evidence="3" key="1">
    <citation type="journal article" date="2019" name="Int. J. Syst. Evol. Microbiol.">
        <title>The Global Catalogue of Microorganisms (GCM) 10K type strain sequencing project: providing services to taxonomists for standard genome sequencing and annotation.</title>
        <authorList>
            <consortium name="The Broad Institute Genomics Platform"/>
            <consortium name="The Broad Institute Genome Sequencing Center for Infectious Disease"/>
            <person name="Wu L."/>
            <person name="Ma J."/>
        </authorList>
    </citation>
    <scope>NUCLEOTIDE SEQUENCE [LARGE SCALE GENOMIC DNA]</scope>
    <source>
        <strain evidence="3">XZYJT-10</strain>
    </source>
</reference>
<dbReference type="InterPro" id="IPR000160">
    <property type="entry name" value="GGDEF_dom"/>
</dbReference>
<dbReference type="SMART" id="SM00267">
    <property type="entry name" value="GGDEF"/>
    <property type="match status" value="1"/>
</dbReference>
<dbReference type="PANTHER" id="PTHR46663">
    <property type="entry name" value="DIGUANYLATE CYCLASE DGCT-RELATED"/>
    <property type="match status" value="1"/>
</dbReference>
<name>A0ABW2HKD7_9ACTN</name>
<feature type="domain" description="GGDEF" evidence="1">
    <location>
        <begin position="70"/>
        <end position="206"/>
    </location>
</feature>
<dbReference type="NCBIfam" id="TIGR00254">
    <property type="entry name" value="GGDEF"/>
    <property type="match status" value="1"/>
</dbReference>
<evidence type="ECO:0000313" key="2">
    <source>
        <dbReference type="EMBL" id="MFC7272473.1"/>
    </source>
</evidence>
<comment type="caution">
    <text evidence="2">The sequence shown here is derived from an EMBL/GenBank/DDBJ whole genome shotgun (WGS) entry which is preliminary data.</text>
</comment>
<dbReference type="EC" id="2.7.7.65" evidence="2"/>
<sequence length="206" mass="22177">MDILSRAGRAAAADGEESTDAEVARLRAQVARLESERAALWWAIHHDDLTGLANRRLLDAVGPSMLRSAARYAVLVLDLDGFKPVNDRYGHAVGDEVLRTVGRRLSGCLSGDLAARLSGDEFAAILTESSLAGAHRDWPALVGEISESVAAPMDIDGNRLVVTASIGVTTGRGEPAAMTDLIRRADLAMYHAKARRCRSYIDGERR</sequence>
<dbReference type="EMBL" id="JBHTBJ010000001">
    <property type="protein sequence ID" value="MFC7272473.1"/>
    <property type="molecule type" value="Genomic_DNA"/>
</dbReference>
<protein>
    <submittedName>
        <fullName evidence="2">GGDEF domain-containing protein</fullName>
        <ecNumber evidence="2">2.7.7.65</ecNumber>
    </submittedName>
</protein>
<evidence type="ECO:0000259" key="1">
    <source>
        <dbReference type="PROSITE" id="PS50887"/>
    </source>
</evidence>
<dbReference type="Proteomes" id="UP001596548">
    <property type="component" value="Unassembled WGS sequence"/>
</dbReference>
<organism evidence="2 3">
    <name type="scientific">Paractinoplanes rhizophilus</name>
    <dbReference type="NCBI Taxonomy" id="1416877"/>
    <lineage>
        <taxon>Bacteria</taxon>
        <taxon>Bacillati</taxon>
        <taxon>Actinomycetota</taxon>
        <taxon>Actinomycetes</taxon>
        <taxon>Micromonosporales</taxon>
        <taxon>Micromonosporaceae</taxon>
        <taxon>Paractinoplanes</taxon>
    </lineage>
</organism>
<dbReference type="Gene3D" id="3.30.70.270">
    <property type="match status" value="1"/>
</dbReference>
<keyword evidence="3" id="KW-1185">Reference proteome</keyword>
<dbReference type="PANTHER" id="PTHR46663:SF2">
    <property type="entry name" value="GGDEF DOMAIN-CONTAINING PROTEIN"/>
    <property type="match status" value="1"/>
</dbReference>